<dbReference type="AlphaFoldDB" id="A0A9R1UD16"/>
<protein>
    <recommendedName>
        <fullName evidence="3">Reverse transcriptase domain-containing protein</fullName>
    </recommendedName>
</protein>
<gene>
    <name evidence="1" type="ORF">LSAT_V11C900464980</name>
</gene>
<keyword evidence="2" id="KW-1185">Reference proteome</keyword>
<evidence type="ECO:0008006" key="3">
    <source>
        <dbReference type="Google" id="ProtNLM"/>
    </source>
</evidence>
<dbReference type="EMBL" id="NBSK02000009">
    <property type="protein sequence ID" value="KAJ0184912.1"/>
    <property type="molecule type" value="Genomic_DNA"/>
</dbReference>
<accession>A0A9R1UD16</accession>
<organism evidence="1 2">
    <name type="scientific">Lactuca sativa</name>
    <name type="common">Garden lettuce</name>
    <dbReference type="NCBI Taxonomy" id="4236"/>
    <lineage>
        <taxon>Eukaryota</taxon>
        <taxon>Viridiplantae</taxon>
        <taxon>Streptophyta</taxon>
        <taxon>Embryophyta</taxon>
        <taxon>Tracheophyta</taxon>
        <taxon>Spermatophyta</taxon>
        <taxon>Magnoliopsida</taxon>
        <taxon>eudicotyledons</taxon>
        <taxon>Gunneridae</taxon>
        <taxon>Pentapetalae</taxon>
        <taxon>asterids</taxon>
        <taxon>campanulids</taxon>
        <taxon>Asterales</taxon>
        <taxon>Asteraceae</taxon>
        <taxon>Cichorioideae</taxon>
        <taxon>Cichorieae</taxon>
        <taxon>Lactucinae</taxon>
        <taxon>Lactuca</taxon>
    </lineage>
</organism>
<sequence length="215" mass="25582">MKKWSLEWRHVSFLLLREKLYSFQKKQLHHLEHLRNIDLKQKLRIKWDVEGENSSFSMESSMETSPILKLNSKISKKKKNSPEDNELLEADFSPTEIKTIWSCASDKAPGPYDFPFKFLKDFWNIIQFDFIIALRKFKSTGNISRGCYLSFIFWIPKVQDPTILKDFRPISLIRCFTKVISKLLTIRLKRSSTRWLVLNKQPMFKDIIYLMGLLL</sequence>
<dbReference type="InterPro" id="IPR052343">
    <property type="entry name" value="Retrotransposon-Effector_Assoc"/>
</dbReference>
<dbReference type="PANTHER" id="PTHR46890:SF50">
    <property type="entry name" value="RNA-DIRECTED DNA POLYMERASE, EUKARYOTA, REVERSE TRANSCRIPTASE ZINC-BINDING DOMAIN PROTEIN-RELATED"/>
    <property type="match status" value="1"/>
</dbReference>
<name>A0A9R1UD16_LACSA</name>
<dbReference type="PANTHER" id="PTHR46890">
    <property type="entry name" value="NON-LTR RETROLELEMENT REVERSE TRANSCRIPTASE-LIKE PROTEIN-RELATED"/>
    <property type="match status" value="1"/>
</dbReference>
<comment type="caution">
    <text evidence="1">The sequence shown here is derived from an EMBL/GenBank/DDBJ whole genome shotgun (WGS) entry which is preliminary data.</text>
</comment>
<evidence type="ECO:0000313" key="2">
    <source>
        <dbReference type="Proteomes" id="UP000235145"/>
    </source>
</evidence>
<dbReference type="Proteomes" id="UP000235145">
    <property type="component" value="Unassembled WGS sequence"/>
</dbReference>
<reference evidence="1 2" key="1">
    <citation type="journal article" date="2017" name="Nat. Commun.">
        <title>Genome assembly with in vitro proximity ligation data and whole-genome triplication in lettuce.</title>
        <authorList>
            <person name="Reyes-Chin-Wo S."/>
            <person name="Wang Z."/>
            <person name="Yang X."/>
            <person name="Kozik A."/>
            <person name="Arikit S."/>
            <person name="Song C."/>
            <person name="Xia L."/>
            <person name="Froenicke L."/>
            <person name="Lavelle D.O."/>
            <person name="Truco M.J."/>
            <person name="Xia R."/>
            <person name="Zhu S."/>
            <person name="Xu C."/>
            <person name="Xu H."/>
            <person name="Xu X."/>
            <person name="Cox K."/>
            <person name="Korf I."/>
            <person name="Meyers B.C."/>
            <person name="Michelmore R.W."/>
        </authorList>
    </citation>
    <scope>NUCLEOTIDE SEQUENCE [LARGE SCALE GENOMIC DNA]</scope>
    <source>
        <strain evidence="2">cv. Salinas</strain>
        <tissue evidence="1">Seedlings</tissue>
    </source>
</reference>
<evidence type="ECO:0000313" key="1">
    <source>
        <dbReference type="EMBL" id="KAJ0184912.1"/>
    </source>
</evidence>
<proteinExistence type="predicted"/>